<dbReference type="PANTHER" id="PTHR46796">
    <property type="entry name" value="HTH-TYPE TRANSCRIPTIONAL ACTIVATOR RHAS-RELATED"/>
    <property type="match status" value="1"/>
</dbReference>
<dbReference type="PROSITE" id="PS00041">
    <property type="entry name" value="HTH_ARAC_FAMILY_1"/>
    <property type="match status" value="1"/>
</dbReference>
<keyword evidence="3" id="KW-0010">Activator</keyword>
<evidence type="ECO:0000256" key="2">
    <source>
        <dbReference type="ARBA" id="ARBA00023125"/>
    </source>
</evidence>
<accession>A0ABW1ZTZ2</accession>
<evidence type="ECO:0000256" key="4">
    <source>
        <dbReference type="ARBA" id="ARBA00023163"/>
    </source>
</evidence>
<sequence length="318" mass="35416">MLNHVLANSVVCRDVSPHDVSDYVNAHVGNHRLTVLGRGNMRSSLRYTDFAQLGLSHIDYGGEVRVQSPDIEDIYHLQVVTSGRCTWDYDGDMLSLSAGQALMMNPRERIDLTYSGDCQKLIVKVPEAVLKSACMQNGKAVPKDGLRFHHRVMELNASLAFMRLVEAVYEEASESCVDIGSISQTYAGLLASKLLSIFPCNLQQECSSVGAGQQVHLIRRYLGERIKDDIGVEELAGLCNVSIRTLYNVFAKEVGTTPKLFIKQMKLQSLHNDLKQGVGARNVTEIALDYGFSHLGRFSSDYRKMFGELPSETLRKVR</sequence>
<protein>
    <submittedName>
        <fullName evidence="6">AraC family transcriptional regulator</fullName>
    </submittedName>
</protein>
<dbReference type="Pfam" id="PF14525">
    <property type="entry name" value="AraC_binding_2"/>
    <property type="match status" value="1"/>
</dbReference>
<gene>
    <name evidence="6" type="ORF">ACFQDL_00695</name>
</gene>
<keyword evidence="7" id="KW-1185">Reference proteome</keyword>
<dbReference type="InterPro" id="IPR018062">
    <property type="entry name" value="HTH_AraC-typ_CS"/>
</dbReference>
<dbReference type="EMBL" id="JBHSWE010000001">
    <property type="protein sequence ID" value="MFC6668794.1"/>
    <property type="molecule type" value="Genomic_DNA"/>
</dbReference>
<evidence type="ECO:0000313" key="7">
    <source>
        <dbReference type="Proteomes" id="UP001596422"/>
    </source>
</evidence>
<dbReference type="PANTHER" id="PTHR46796:SF6">
    <property type="entry name" value="ARAC SUBFAMILY"/>
    <property type="match status" value="1"/>
</dbReference>
<keyword evidence="1" id="KW-0805">Transcription regulation</keyword>
<dbReference type="InterPro" id="IPR050204">
    <property type="entry name" value="AraC_XylS_family_regulators"/>
</dbReference>
<dbReference type="InterPro" id="IPR009057">
    <property type="entry name" value="Homeodomain-like_sf"/>
</dbReference>
<evidence type="ECO:0000256" key="3">
    <source>
        <dbReference type="ARBA" id="ARBA00023159"/>
    </source>
</evidence>
<keyword evidence="2" id="KW-0238">DNA-binding</keyword>
<comment type="caution">
    <text evidence="6">The sequence shown here is derived from an EMBL/GenBank/DDBJ whole genome shotgun (WGS) entry which is preliminary data.</text>
</comment>
<organism evidence="6 7">
    <name type="scientific">Marinobacterium aestuariivivens</name>
    <dbReference type="NCBI Taxonomy" id="1698799"/>
    <lineage>
        <taxon>Bacteria</taxon>
        <taxon>Pseudomonadati</taxon>
        <taxon>Pseudomonadota</taxon>
        <taxon>Gammaproteobacteria</taxon>
        <taxon>Oceanospirillales</taxon>
        <taxon>Oceanospirillaceae</taxon>
        <taxon>Marinobacterium</taxon>
    </lineage>
</organism>
<keyword evidence="4" id="KW-0804">Transcription</keyword>
<evidence type="ECO:0000259" key="5">
    <source>
        <dbReference type="PROSITE" id="PS01124"/>
    </source>
</evidence>
<dbReference type="PROSITE" id="PS01124">
    <property type="entry name" value="HTH_ARAC_FAMILY_2"/>
    <property type="match status" value="1"/>
</dbReference>
<dbReference type="SUPFAM" id="SSF46689">
    <property type="entry name" value="Homeodomain-like"/>
    <property type="match status" value="2"/>
</dbReference>
<dbReference type="SMART" id="SM00342">
    <property type="entry name" value="HTH_ARAC"/>
    <property type="match status" value="1"/>
</dbReference>
<dbReference type="InterPro" id="IPR037923">
    <property type="entry name" value="HTH-like"/>
</dbReference>
<dbReference type="InterPro" id="IPR035418">
    <property type="entry name" value="AraC-bd_2"/>
</dbReference>
<feature type="domain" description="HTH araC/xylS-type" evidence="5">
    <location>
        <begin position="216"/>
        <end position="316"/>
    </location>
</feature>
<evidence type="ECO:0000313" key="6">
    <source>
        <dbReference type="EMBL" id="MFC6668794.1"/>
    </source>
</evidence>
<dbReference type="Proteomes" id="UP001596422">
    <property type="component" value="Unassembled WGS sequence"/>
</dbReference>
<name>A0ABW1ZTZ2_9GAMM</name>
<dbReference type="Gene3D" id="1.10.10.60">
    <property type="entry name" value="Homeodomain-like"/>
    <property type="match status" value="1"/>
</dbReference>
<dbReference type="RefSeq" id="WP_379907353.1">
    <property type="nucleotide sequence ID" value="NZ_JBHSWE010000001.1"/>
</dbReference>
<evidence type="ECO:0000256" key="1">
    <source>
        <dbReference type="ARBA" id="ARBA00023015"/>
    </source>
</evidence>
<proteinExistence type="predicted"/>
<reference evidence="7" key="1">
    <citation type="journal article" date="2019" name="Int. J. Syst. Evol. Microbiol.">
        <title>The Global Catalogue of Microorganisms (GCM) 10K type strain sequencing project: providing services to taxonomists for standard genome sequencing and annotation.</title>
        <authorList>
            <consortium name="The Broad Institute Genomics Platform"/>
            <consortium name="The Broad Institute Genome Sequencing Center for Infectious Disease"/>
            <person name="Wu L."/>
            <person name="Ma J."/>
        </authorList>
    </citation>
    <scope>NUCLEOTIDE SEQUENCE [LARGE SCALE GENOMIC DNA]</scope>
    <source>
        <strain evidence="7">NBRC 111756</strain>
    </source>
</reference>
<dbReference type="Pfam" id="PF12833">
    <property type="entry name" value="HTH_18"/>
    <property type="match status" value="1"/>
</dbReference>
<dbReference type="SUPFAM" id="SSF51215">
    <property type="entry name" value="Regulatory protein AraC"/>
    <property type="match status" value="1"/>
</dbReference>
<dbReference type="InterPro" id="IPR018060">
    <property type="entry name" value="HTH_AraC"/>
</dbReference>